<dbReference type="InterPro" id="IPR010730">
    <property type="entry name" value="HET"/>
</dbReference>
<dbReference type="Pfam" id="PF06985">
    <property type="entry name" value="HET"/>
    <property type="match status" value="1"/>
</dbReference>
<sequence>MALMRCMNTATFELHTSTQIDFKERGYAILSHRWGSEEILFSQIGNFTQEMRDTKDRHGLPQLDKILGACITARKQGLQWMWIDNCCINKSDSSELSESINSMFKWYRDAVVCLTYLSDVRKNSGTTVGSQVFRSFETGEMSLWFTRGWTLQELLAPGKLLFYDTDWNYLGSKRELAESIEDVTGIAAHYLTSEKDFRTACIAAKMSWAAHRETTREEDMAYSLFGIFNLHLPVQYGEGKGAFLRLQNALIAKNDESLFAWKMPLEGPGVAYQIIPDTMVDLGPDEWGLLAPSPRWLLAPPFDSCISEGISAAVESTSIYVMGHEIVNEMYLYPRLPIHVSHRLLKGIMIINNWTPRLRSQAIRSDDNTVDGNQKESNYLTPSRSGPVQARGKSIEIGWPRICEILEESGDSQNFVGRQWYFFKQRLQVVVTVLLCILLRLQEIVVRQKRVDGKVLKPRIVERKTFWLAEIGIASEDGAMTTVLSFL</sequence>
<evidence type="ECO:0000256" key="1">
    <source>
        <dbReference type="SAM" id="MobiDB-lite"/>
    </source>
</evidence>
<gene>
    <name evidence="3" type="ORF">AU210_008692</name>
</gene>
<evidence type="ECO:0000259" key="2">
    <source>
        <dbReference type="Pfam" id="PF06985"/>
    </source>
</evidence>
<dbReference type="Proteomes" id="UP000219602">
    <property type="component" value="Chromosome 8"/>
</dbReference>
<accession>A0A2H3H351</accession>
<dbReference type="STRING" id="327505.A0A2H3H351"/>
<dbReference type="PANTHER" id="PTHR10622:SF10">
    <property type="entry name" value="HET DOMAIN-CONTAINING PROTEIN"/>
    <property type="match status" value="1"/>
</dbReference>
<proteinExistence type="predicted"/>
<organism evidence="3 4">
    <name type="scientific">Fusarium oxysporum f. sp. radicis-cucumerinum</name>
    <dbReference type="NCBI Taxonomy" id="327505"/>
    <lineage>
        <taxon>Eukaryota</taxon>
        <taxon>Fungi</taxon>
        <taxon>Dikarya</taxon>
        <taxon>Ascomycota</taxon>
        <taxon>Pezizomycotina</taxon>
        <taxon>Sordariomycetes</taxon>
        <taxon>Hypocreomycetidae</taxon>
        <taxon>Hypocreales</taxon>
        <taxon>Nectriaceae</taxon>
        <taxon>Fusarium</taxon>
        <taxon>Fusarium oxysporum species complex</taxon>
    </lineage>
</organism>
<feature type="domain" description="Heterokaryon incompatibility" evidence="2">
    <location>
        <begin position="27"/>
        <end position="128"/>
    </location>
</feature>
<evidence type="ECO:0000313" key="4">
    <source>
        <dbReference type="Proteomes" id="UP000219602"/>
    </source>
</evidence>
<name>A0A2H3H351_FUSOX</name>
<protein>
    <recommendedName>
        <fullName evidence="2">Heterokaryon incompatibility domain-containing protein</fullName>
    </recommendedName>
</protein>
<reference evidence="3 4" key="1">
    <citation type="journal article" date="2016" name="Environ. Microbiol.">
        <title>Effector profiles distinguish formae speciales of Fusarium oxysporum.</title>
        <authorList>
            <person name="van Dam P."/>
            <person name="Fokkens L."/>
            <person name="Schmidt S.M."/>
            <person name="Linmans J.H."/>
            <person name="Kistler H.C."/>
            <person name="Ma L.J."/>
            <person name="Rep M."/>
        </authorList>
    </citation>
    <scope>NUCLEOTIDE SEQUENCE [LARGE SCALE GENOMIC DNA]</scope>
    <source>
        <strain evidence="3 4">Forc016</strain>
    </source>
</reference>
<feature type="region of interest" description="Disordered" evidence="1">
    <location>
        <begin position="365"/>
        <end position="389"/>
    </location>
</feature>
<reference evidence="3 4" key="2">
    <citation type="journal article" date="2017" name="Sci. Rep.">
        <title>A mobile pathogenicity chromosome in Fusarium oxysporum for infection of multiple cucurbit species.</title>
        <authorList>
            <person name="van Dam P."/>
            <person name="Fokkens L."/>
            <person name="Ayukawa Y."/>
            <person name="van der Gragt M."/>
            <person name="Ter Horst A."/>
            <person name="Brankovics B."/>
            <person name="Houterman P.M."/>
            <person name="Arie T."/>
            <person name="Rep M."/>
        </authorList>
    </citation>
    <scope>NUCLEOTIDE SEQUENCE [LARGE SCALE GENOMIC DNA]</scope>
    <source>
        <strain evidence="3 4">Forc016</strain>
    </source>
</reference>
<comment type="caution">
    <text evidence="3">The sequence shown here is derived from an EMBL/GenBank/DDBJ whole genome shotgun (WGS) entry which is preliminary data.</text>
</comment>
<dbReference type="PANTHER" id="PTHR10622">
    <property type="entry name" value="HET DOMAIN-CONTAINING PROTEIN"/>
    <property type="match status" value="1"/>
</dbReference>
<dbReference type="AlphaFoldDB" id="A0A2H3H351"/>
<feature type="compositionally biased region" description="Polar residues" evidence="1">
    <location>
        <begin position="370"/>
        <end position="386"/>
    </location>
</feature>
<evidence type="ECO:0000313" key="3">
    <source>
        <dbReference type="EMBL" id="PCD32443.1"/>
    </source>
</evidence>
<dbReference type="EMBL" id="MABQ02000006">
    <property type="protein sequence ID" value="PCD32443.1"/>
    <property type="molecule type" value="Genomic_DNA"/>
</dbReference>